<reference evidence="2 3" key="1">
    <citation type="submission" date="2015-09" db="EMBL/GenBank/DDBJ databases">
        <authorList>
            <consortium name="Pathogen Informatics"/>
        </authorList>
    </citation>
    <scope>NUCLEOTIDE SEQUENCE [LARGE SCALE GENOMIC DNA]</scope>
    <source>
        <strain evidence="2 3">2789STDY5608840</strain>
    </source>
</reference>
<dbReference type="PANTHER" id="PTHR36846:SF1">
    <property type="entry name" value="PROTEIN VIAA"/>
    <property type="match status" value="1"/>
</dbReference>
<gene>
    <name evidence="2" type="primary">viaA_1</name>
    <name evidence="2" type="ORF">ERS852397_01445</name>
</gene>
<dbReference type="PANTHER" id="PTHR36846">
    <property type="entry name" value="PROTEIN VIAA"/>
    <property type="match status" value="1"/>
</dbReference>
<evidence type="ECO:0000313" key="3">
    <source>
        <dbReference type="Proteomes" id="UP000095517"/>
    </source>
</evidence>
<evidence type="ECO:0000313" key="2">
    <source>
        <dbReference type="EMBL" id="CUO13737.1"/>
    </source>
</evidence>
<accession>A0A174CLH8</accession>
<keyword evidence="1" id="KW-0175">Coiled coil</keyword>
<name>A0A174CLH8_9BACE</name>
<dbReference type="EMBL" id="CYZH01000006">
    <property type="protein sequence ID" value="CUO13737.1"/>
    <property type="molecule type" value="Genomic_DNA"/>
</dbReference>
<dbReference type="RefSeq" id="WP_055278826.1">
    <property type="nucleotide sequence ID" value="NZ_CABIXA010000006.1"/>
</dbReference>
<dbReference type="STRING" id="338188.ERS852397_01445"/>
<dbReference type="AlphaFoldDB" id="A0A174CLH8"/>
<protein>
    <submittedName>
        <fullName evidence="2">VWA domain protein interacting with AAA ATPase</fullName>
    </submittedName>
</protein>
<feature type="coiled-coil region" evidence="1">
    <location>
        <begin position="152"/>
        <end position="180"/>
    </location>
</feature>
<dbReference type="InterPro" id="IPR036465">
    <property type="entry name" value="vWFA_dom_sf"/>
</dbReference>
<sequence length="481" mass="56436">MNPKYDASFYIRVLDQYVATGECSDTDDEPLYAYLLSIMNDPMIKIQVLTDEVCARIFYDMMSQFIHLNLEKEKYNLQKSQSEQNGMKQTLEWSIARRKDGWQALLQQVSDKYETMGFGSSFYKSQFGNEEEKYGDDELWERMVEDWEEAFKRNLQEQKKKEIDRRKESLENRLHANLKNIPEYLRRHEVEKDEFFQAWGLMSGMWNTVDFERIRKVVRMQKEYPEIIKIANLMGRTADDEGRERLHVGQGDVYRLEHSSKNDIQGVTVGNDLNALLPTEMVHCADDDLESLFIYKYVTRKLQTFRYKSEIMQPARSLETKPAVHKGPMIVCLDTSGSMVGIPEKIACSLLVKLLEIADRQRRPCFLIAFSVSICPIDVRKERARLLDFFSTTSCGDTDATRMLKATFDLLQSKKEYMNADVLWITDFKIPLPSPKLTDRILEYRKADTHFYGLQLGIAENEWIPFFDRVYRADYPVARCY</sequence>
<organism evidence="2 3">
    <name type="scientific">Bacteroides finegoldii</name>
    <dbReference type="NCBI Taxonomy" id="338188"/>
    <lineage>
        <taxon>Bacteria</taxon>
        <taxon>Pseudomonadati</taxon>
        <taxon>Bacteroidota</taxon>
        <taxon>Bacteroidia</taxon>
        <taxon>Bacteroidales</taxon>
        <taxon>Bacteroidaceae</taxon>
        <taxon>Bacteroides</taxon>
    </lineage>
</organism>
<proteinExistence type="predicted"/>
<dbReference type="Proteomes" id="UP000095517">
    <property type="component" value="Unassembled WGS sequence"/>
</dbReference>
<evidence type="ECO:0000256" key="1">
    <source>
        <dbReference type="SAM" id="Coils"/>
    </source>
</evidence>
<dbReference type="SUPFAM" id="SSF53300">
    <property type="entry name" value="vWA-like"/>
    <property type="match status" value="1"/>
</dbReference>